<feature type="region of interest" description="Disordered" evidence="1">
    <location>
        <begin position="59"/>
        <end position="78"/>
    </location>
</feature>
<feature type="region of interest" description="Disordered" evidence="1">
    <location>
        <begin position="1"/>
        <end position="35"/>
    </location>
</feature>
<feature type="transmembrane region" description="Helical" evidence="2">
    <location>
        <begin position="407"/>
        <end position="426"/>
    </location>
</feature>
<proteinExistence type="predicted"/>
<dbReference type="GO" id="GO:0016747">
    <property type="term" value="F:acyltransferase activity, transferring groups other than amino-acyl groups"/>
    <property type="evidence" value="ECO:0007669"/>
    <property type="project" value="InterPro"/>
</dbReference>
<dbReference type="PANTHER" id="PTHR23028">
    <property type="entry name" value="ACETYLTRANSFERASE"/>
    <property type="match status" value="1"/>
</dbReference>
<evidence type="ECO:0000256" key="1">
    <source>
        <dbReference type="SAM" id="MobiDB-lite"/>
    </source>
</evidence>
<dbReference type="Proteomes" id="UP000813423">
    <property type="component" value="Unassembled WGS sequence"/>
</dbReference>
<gene>
    <name evidence="4" type="ORF">KXV57_000061</name>
</gene>
<feature type="transmembrane region" description="Helical" evidence="2">
    <location>
        <begin position="282"/>
        <end position="304"/>
    </location>
</feature>
<name>A0A8H4MH99_ASPFM</name>
<sequence length="508" mass="58064">MPILPTSIEGFSPHVDSNPGRAIEGGQWKPQSAPRTHARHGMSFLSWMAPFLPAWLTKRTNSDTNPNTNSNEKQRQRTRPTAYLDGLRGFAALVVYWGHHELWAHEGAGVGKAFELAYGYDNKYYFACLPGVRTIFAGGHFAVSVFFVLSGYVLSMKPLGCIQDGDYAELGKNLSSAVFRRWFRLYIPVICTTFGYLTFLHLFKIRTIPELQGSYRSELWSWYAEFKNFSFVLRTGGEPWFTYNFHVWSIPVEYRGSLVVYTAALAFARFRRNARLIGEVALVGYLLYIADGAHFAMFVAGMLLRDLDLLAMRNDLPGFFRRLEPFKSVMMTGLFYASLYLGGVPSHTDDLQQLRDSTGWYLLSFLKPQAVFDYKWFYLFWAAVFLVSCASHLQWLKAFFAAPVNQYLGRISFAFYLVHGPVLWTLGDRLYAAVGLVRDTHAHDCPWWINRLPLPTLGPFGLELNFLIPQLILLPLTLWLAEVTTRLVDEPAVRFSQRMYQEALADKT</sequence>
<keyword evidence="2" id="KW-0812">Transmembrane</keyword>
<evidence type="ECO:0000313" key="5">
    <source>
        <dbReference type="Proteomes" id="UP000813423"/>
    </source>
</evidence>
<dbReference type="AlphaFoldDB" id="A0A8H4MH99"/>
<dbReference type="OMA" id="WWINRLP"/>
<feature type="transmembrane region" description="Helical" evidence="2">
    <location>
        <begin position="376"/>
        <end position="395"/>
    </location>
</feature>
<feature type="transmembrane region" description="Helical" evidence="2">
    <location>
        <begin position="124"/>
        <end position="149"/>
    </location>
</feature>
<evidence type="ECO:0000313" key="4">
    <source>
        <dbReference type="EMBL" id="KAH1911676.1"/>
    </source>
</evidence>
<dbReference type="PANTHER" id="PTHR23028:SF125">
    <property type="entry name" value="ACYLTRANSFERASE"/>
    <property type="match status" value="1"/>
</dbReference>
<protein>
    <recommendedName>
        <fullName evidence="3">Acyltransferase 3 domain-containing protein</fullName>
    </recommendedName>
</protein>
<evidence type="ECO:0000256" key="2">
    <source>
        <dbReference type="SAM" id="Phobius"/>
    </source>
</evidence>
<feature type="compositionally biased region" description="Low complexity" evidence="1">
    <location>
        <begin position="62"/>
        <end position="71"/>
    </location>
</feature>
<organism evidence="4 5">
    <name type="scientific">Aspergillus fumigatus</name>
    <name type="common">Neosartorya fumigata</name>
    <dbReference type="NCBI Taxonomy" id="746128"/>
    <lineage>
        <taxon>Eukaryota</taxon>
        <taxon>Fungi</taxon>
        <taxon>Dikarya</taxon>
        <taxon>Ascomycota</taxon>
        <taxon>Pezizomycotina</taxon>
        <taxon>Eurotiomycetes</taxon>
        <taxon>Eurotiomycetidae</taxon>
        <taxon>Eurotiales</taxon>
        <taxon>Aspergillaceae</taxon>
        <taxon>Aspergillus</taxon>
        <taxon>Aspergillus subgen. Fumigati</taxon>
    </lineage>
</organism>
<evidence type="ECO:0000259" key="3">
    <source>
        <dbReference type="Pfam" id="PF01757"/>
    </source>
</evidence>
<accession>A0A8H4MH99</accession>
<dbReference type="InterPro" id="IPR002656">
    <property type="entry name" value="Acyl_transf_3_dom"/>
</dbReference>
<dbReference type="Pfam" id="PF01757">
    <property type="entry name" value="Acyl_transf_3"/>
    <property type="match status" value="1"/>
</dbReference>
<comment type="caution">
    <text evidence="4">The sequence shown here is derived from an EMBL/GenBank/DDBJ whole genome shotgun (WGS) entry which is preliminary data.</text>
</comment>
<dbReference type="EMBL" id="JAIBSC010000001">
    <property type="protein sequence ID" value="KAH1911676.1"/>
    <property type="molecule type" value="Genomic_DNA"/>
</dbReference>
<feature type="domain" description="Acyltransferase 3" evidence="3">
    <location>
        <begin position="82"/>
        <end position="448"/>
    </location>
</feature>
<feature type="transmembrane region" description="Helical" evidence="2">
    <location>
        <begin position="182"/>
        <end position="203"/>
    </location>
</feature>
<dbReference type="InterPro" id="IPR050879">
    <property type="entry name" value="Acyltransferase_3"/>
</dbReference>
<feature type="transmembrane region" description="Helical" evidence="2">
    <location>
        <begin position="254"/>
        <end position="270"/>
    </location>
</feature>
<reference evidence="4" key="1">
    <citation type="submission" date="2021-08" db="EMBL/GenBank/DDBJ databases">
        <title>Global Aspergillus fumigatus from environmental and clinical sources.</title>
        <authorList>
            <person name="Barber A."/>
            <person name="Sae-Ong T."/>
        </authorList>
    </citation>
    <scope>NUCLEOTIDE SEQUENCE</scope>
    <source>
        <strain evidence="4">NRZ-2016-071</strain>
    </source>
</reference>
<keyword evidence="2" id="KW-1133">Transmembrane helix</keyword>
<keyword evidence="2" id="KW-0472">Membrane</keyword>